<dbReference type="InterPro" id="IPR058625">
    <property type="entry name" value="MdtA-like_BSH"/>
</dbReference>
<dbReference type="OrthoDB" id="5730196at2"/>
<dbReference type="Gene3D" id="2.40.50.100">
    <property type="match status" value="1"/>
</dbReference>
<sequence>MKWIKRLSPVAILIVGIVVMKGVAALGDSEAQPESIDTRPSVQVTNLQPTSYSVTIEGFGELAPLESTSLSAQVSGEVTYWHPQFIAGGQVKSGTVLFSIEKDTYEAALLQAQANLAAAEAALIEEEALAEVAKQEAANLPKSRFTVTDLYLRKPQILSAQAAVKAAQAQLKIAKRDLANCDVTAPYDALIVSRNIGKGDFVNTGTMVAQLFNIETAEVTFPVARFDQIFLPQNLTQIAAELTQVNRSDDAITRIGMLNRETGLVDADTRMTHLVARIDDPYGLKTDAPVLRFGSYVKVTFTGRTLENVYKLPQELITRRQLWILDDEDRLQSVPVEVLREEGSFFYFHADIDASARIVMTLPEYPQNGMAVKVVDGTSGLVASQQ</sequence>
<accession>A0A1E8FFZ4</accession>
<dbReference type="STRING" id="1856405.BFC17_18625"/>
<dbReference type="NCBIfam" id="TIGR01730">
    <property type="entry name" value="RND_mfp"/>
    <property type="match status" value="1"/>
</dbReference>
<reference evidence="4 5" key="1">
    <citation type="submission" date="2016-09" db="EMBL/GenBank/DDBJ databases">
        <title>Alteromonas lipolytica, a new species isolated from sea water.</title>
        <authorList>
            <person name="Wu Y.-H."/>
            <person name="Cheng H."/>
            <person name="Xu X.-W."/>
        </authorList>
    </citation>
    <scope>NUCLEOTIDE SEQUENCE [LARGE SCALE GENOMIC DNA]</scope>
    <source>
        <strain evidence="4 5">JW12</strain>
    </source>
</reference>
<name>A0A1E8FFZ4_9ALTE</name>
<feature type="coiled-coil region" evidence="2">
    <location>
        <begin position="102"/>
        <end position="177"/>
    </location>
</feature>
<protein>
    <submittedName>
        <fullName evidence="4">Efflux transporter periplasmic adaptor subunit</fullName>
    </submittedName>
</protein>
<dbReference type="PANTHER" id="PTHR30469">
    <property type="entry name" value="MULTIDRUG RESISTANCE PROTEIN MDTA"/>
    <property type="match status" value="1"/>
</dbReference>
<dbReference type="AlphaFoldDB" id="A0A1E8FFZ4"/>
<keyword evidence="5" id="KW-1185">Reference proteome</keyword>
<dbReference type="GO" id="GO:1990281">
    <property type="term" value="C:efflux pump complex"/>
    <property type="evidence" value="ECO:0007669"/>
    <property type="project" value="TreeGrafter"/>
</dbReference>
<dbReference type="GO" id="GO:0015562">
    <property type="term" value="F:efflux transmembrane transporter activity"/>
    <property type="evidence" value="ECO:0007669"/>
    <property type="project" value="TreeGrafter"/>
</dbReference>
<dbReference type="Proteomes" id="UP000176037">
    <property type="component" value="Unassembled WGS sequence"/>
</dbReference>
<dbReference type="EMBL" id="MJIC01000013">
    <property type="protein sequence ID" value="OFI34393.1"/>
    <property type="molecule type" value="Genomic_DNA"/>
</dbReference>
<dbReference type="Pfam" id="PF25917">
    <property type="entry name" value="BSH_RND"/>
    <property type="match status" value="1"/>
</dbReference>
<dbReference type="PANTHER" id="PTHR30469:SF12">
    <property type="entry name" value="MULTIDRUG RESISTANCE PROTEIN MDTA"/>
    <property type="match status" value="1"/>
</dbReference>
<comment type="caution">
    <text evidence="4">The sequence shown here is derived from an EMBL/GenBank/DDBJ whole genome shotgun (WGS) entry which is preliminary data.</text>
</comment>
<evidence type="ECO:0000256" key="1">
    <source>
        <dbReference type="ARBA" id="ARBA00009477"/>
    </source>
</evidence>
<proteinExistence type="inferred from homology"/>
<dbReference type="Gene3D" id="2.40.30.170">
    <property type="match status" value="1"/>
</dbReference>
<dbReference type="Gene3D" id="1.10.287.470">
    <property type="entry name" value="Helix hairpin bin"/>
    <property type="match status" value="1"/>
</dbReference>
<evidence type="ECO:0000313" key="4">
    <source>
        <dbReference type="EMBL" id="OFI34393.1"/>
    </source>
</evidence>
<organism evidence="4 5">
    <name type="scientific">Alteromonas lipolytica</name>
    <dbReference type="NCBI Taxonomy" id="1856405"/>
    <lineage>
        <taxon>Bacteria</taxon>
        <taxon>Pseudomonadati</taxon>
        <taxon>Pseudomonadota</taxon>
        <taxon>Gammaproteobacteria</taxon>
        <taxon>Alteromonadales</taxon>
        <taxon>Alteromonadaceae</taxon>
        <taxon>Alteromonas/Salinimonas group</taxon>
        <taxon>Alteromonas</taxon>
    </lineage>
</organism>
<dbReference type="SUPFAM" id="SSF111369">
    <property type="entry name" value="HlyD-like secretion proteins"/>
    <property type="match status" value="1"/>
</dbReference>
<feature type="domain" description="Multidrug resistance protein MdtA-like barrel-sandwich hybrid" evidence="3">
    <location>
        <begin position="69"/>
        <end position="207"/>
    </location>
</feature>
<gene>
    <name evidence="4" type="ORF">BFC17_18625</name>
</gene>
<evidence type="ECO:0000313" key="5">
    <source>
        <dbReference type="Proteomes" id="UP000176037"/>
    </source>
</evidence>
<evidence type="ECO:0000259" key="3">
    <source>
        <dbReference type="Pfam" id="PF25917"/>
    </source>
</evidence>
<keyword evidence="2" id="KW-0175">Coiled coil</keyword>
<dbReference type="InterPro" id="IPR006143">
    <property type="entry name" value="RND_pump_MFP"/>
</dbReference>
<comment type="similarity">
    <text evidence="1">Belongs to the membrane fusion protein (MFP) (TC 8.A.1) family.</text>
</comment>
<dbReference type="RefSeq" id="WP_070176509.1">
    <property type="nucleotide sequence ID" value="NZ_BMJR01000009.1"/>
</dbReference>
<evidence type="ECO:0000256" key="2">
    <source>
        <dbReference type="SAM" id="Coils"/>
    </source>
</evidence>